<dbReference type="SUPFAM" id="SSF49373">
    <property type="entry name" value="Invasin/intimin cell-adhesion fragments"/>
    <property type="match status" value="2"/>
</dbReference>
<dbReference type="InterPro" id="IPR008964">
    <property type="entry name" value="Invasin/intimin_cell_adhesion"/>
</dbReference>
<dbReference type="RefSeq" id="WP_055318821.1">
    <property type="nucleotide sequence ID" value="NZ_CAWQCV010000131.1"/>
</dbReference>
<dbReference type="SMART" id="SM00635">
    <property type="entry name" value="BID_2"/>
    <property type="match status" value="3"/>
</dbReference>
<dbReference type="Pfam" id="PF02368">
    <property type="entry name" value="Big_2"/>
    <property type="match status" value="1"/>
</dbReference>
<feature type="domain" description="BIG2" evidence="1">
    <location>
        <begin position="123"/>
        <end position="207"/>
    </location>
</feature>
<dbReference type="PROSITE" id="PS51257">
    <property type="entry name" value="PROKAR_LIPOPROTEIN"/>
    <property type="match status" value="1"/>
</dbReference>
<comment type="caution">
    <text evidence="2">The sequence shown here is derived from an EMBL/GenBank/DDBJ whole genome shotgun (WGS) entry which is preliminary data.</text>
</comment>
<gene>
    <name evidence="2" type="ORF">VCR5J5_1440043</name>
</gene>
<proteinExistence type="predicted"/>
<name>A0A822MWY2_9VIBR</name>
<evidence type="ECO:0000313" key="2">
    <source>
        <dbReference type="EMBL" id="CDT08760.1"/>
    </source>
</evidence>
<evidence type="ECO:0000259" key="1">
    <source>
        <dbReference type="SMART" id="SM00635"/>
    </source>
</evidence>
<dbReference type="Proteomes" id="UP000049495">
    <property type="component" value="Unassembled WGS sequence"/>
</dbReference>
<dbReference type="Gene3D" id="2.60.40.1080">
    <property type="match status" value="4"/>
</dbReference>
<evidence type="ECO:0000313" key="3">
    <source>
        <dbReference type="Proteomes" id="UP000049495"/>
    </source>
</evidence>
<dbReference type="EMBL" id="CCJV01000051">
    <property type="protein sequence ID" value="CDT08760.1"/>
    <property type="molecule type" value="Genomic_DNA"/>
</dbReference>
<feature type="domain" description="BIG2" evidence="1">
    <location>
        <begin position="223"/>
        <end position="296"/>
    </location>
</feature>
<dbReference type="InterPro" id="IPR003343">
    <property type="entry name" value="Big_2"/>
</dbReference>
<dbReference type="AlphaFoldDB" id="A0A822MWY2"/>
<reference evidence="3" key="1">
    <citation type="submission" date="2014-06" db="EMBL/GenBank/DDBJ databases">
        <authorList>
            <person name="Le Roux Frederique"/>
        </authorList>
    </citation>
    <scope>NUCLEOTIDE SEQUENCE [LARGE SCALE GENOMIC DNA]</scope>
    <source>
        <strain evidence="3">J5-5</strain>
    </source>
</reference>
<protein>
    <recommendedName>
        <fullName evidence="1">BIG2 domain-containing protein</fullName>
    </recommendedName>
</protein>
<accession>A0A822MWY2</accession>
<feature type="domain" description="BIG2" evidence="1">
    <location>
        <begin position="39"/>
        <end position="117"/>
    </location>
</feature>
<sequence>MKKPSMRILSYTVIMLMLGGCNSSDSDNMTSLYDLELKAYTDGVINESPEMPVGIPQQFVAVGFYDDGTSKDVTESISWLIDDSIHSADNGLLTGSTVGSYDVVAHLNDIDSNSVKFIIKDAVIQNIETSLGSVEIVKGKYANTQAVGYFSDGSAHNITNYVNWGSSDPDVAFVSKNIALGLKKGVSEITSSYSGIISDPKSLEVIALDKLSILAKSPKDNDEDSSNQIVEGTSTILLVNGEYSNGTVEQLTNQVEWESSDLSVLSVNKNGHLLALSPGTVTLTATKDDVTSEPVEIDVVQAAAVKVEINTVTPEKLHVGSLIAFEGNVTYDNGMINENASEIIWDSIDPSLEQIGSSGVFRATKTTDSVQVLATVADISEYSNPIKIVDSPLEKVEFRTSNGGAAIVSASVKRTESEYVSVWGQYEGSSEYVNISSIGDWTSTSPLITVYKGLITVSKDAPLGVNDTISFKIDGEVEPSPLSINVVSAPITSVKIERTEKLGISDLFPTETLSLSLRRFRADGTNTLSLENVSWTTSSESLATVDSGLVKANFDKGIVTITATTLGFSNSLEIPINKVPHCGGSENTHVNDNADYDQDCVDIISDDDRKYISLYNERARSLMQRLGYHLSSTPIGRTYQSSSYSVFSFTGLEHMMWVCNDVNNWYSNDGWEIPAEHSSNSIMTSVLNLDSGNQYGWFATSYINAIFAFDKSNLHIGKRGMDSSGQFYSTPSTENSRFALLCSYEK</sequence>
<organism evidence="2 3">
    <name type="scientific">Vibrio crassostreae</name>
    <dbReference type="NCBI Taxonomy" id="246167"/>
    <lineage>
        <taxon>Bacteria</taxon>
        <taxon>Pseudomonadati</taxon>
        <taxon>Pseudomonadota</taxon>
        <taxon>Gammaproteobacteria</taxon>
        <taxon>Vibrionales</taxon>
        <taxon>Vibrionaceae</taxon>
        <taxon>Vibrio</taxon>
    </lineage>
</organism>